<dbReference type="PATRIC" id="fig|328812.4.peg.5332"/>
<dbReference type="EMBL" id="LFJV01000081">
    <property type="protein sequence ID" value="KMM31866.1"/>
    <property type="molecule type" value="Genomic_DNA"/>
</dbReference>
<accession>A0A0J6C6C6</accession>
<proteinExistence type="predicted"/>
<organism evidence="1 2">
    <name type="scientific">Parabacteroides goldsteinii</name>
    <dbReference type="NCBI Taxonomy" id="328812"/>
    <lineage>
        <taxon>Bacteria</taxon>
        <taxon>Pseudomonadati</taxon>
        <taxon>Bacteroidota</taxon>
        <taxon>Bacteroidia</taxon>
        <taxon>Bacteroidales</taxon>
        <taxon>Tannerellaceae</taxon>
        <taxon>Parabacteroides</taxon>
    </lineage>
</organism>
<evidence type="ECO:0000313" key="2">
    <source>
        <dbReference type="Proteomes" id="UP000036166"/>
    </source>
</evidence>
<sequence length="341" mass="39942">MKTIMYMMNNNHILELWKALEEEKNIGLVKRLYSSNVPFYIYGTFQYPERYYGIAFTFSNDIRIDISSFDNLRELKVILLTDTTFLNSHLMIIQLLHPNSRDIFATLCENLIQSIIKLNTEQKICRTVVNQLEKWKILFEKNNSTGLTSAEQQGLYGELHFLQKFLAKNCTPPCDVLHTWVGVDKAMRDFQGSTWAVEVKTTSTNNPQKVTINGERQLDETLLENLFLYHFSVEVSNGNGQTLCQKIAAIRKKLENDTPALSLFNTKLFEAGYLDKHESFYQDRFYQVRNENFYKIENDFPRIKENELRRGVSDVKYSIILAMYDEYLVSENQLFNTVKFL</sequence>
<dbReference type="InterPro" id="IPR025534">
    <property type="entry name" value="DUF4420"/>
</dbReference>
<evidence type="ECO:0000313" key="1">
    <source>
        <dbReference type="EMBL" id="KMM31866.1"/>
    </source>
</evidence>
<dbReference type="Pfam" id="PF14390">
    <property type="entry name" value="DUF4420"/>
    <property type="match status" value="1"/>
</dbReference>
<gene>
    <name evidence="1" type="ORF">ACM15_20465</name>
</gene>
<evidence type="ECO:0008006" key="3">
    <source>
        <dbReference type="Google" id="ProtNLM"/>
    </source>
</evidence>
<protein>
    <recommendedName>
        <fullName evidence="3">PD-(D/E)XK motif protein</fullName>
    </recommendedName>
</protein>
<dbReference type="Proteomes" id="UP000036166">
    <property type="component" value="Unassembled WGS sequence"/>
</dbReference>
<name>A0A0J6C6C6_9BACT</name>
<comment type="caution">
    <text evidence="1">The sequence shown here is derived from an EMBL/GenBank/DDBJ whole genome shotgun (WGS) entry which is preliminary data.</text>
</comment>
<reference evidence="1 2" key="1">
    <citation type="submission" date="2015-06" db="EMBL/GenBank/DDBJ databases">
        <title>Draft Genome Sequence of Parabacteroides goldsteinii with Putative Novel Metallo-Beta-Lactamases Isolated from a Blood Culture from a Human Patient.</title>
        <authorList>
            <person name="Krogh T.J."/>
            <person name="Agergaard C.N."/>
            <person name="Moller-Jensen J."/>
            <person name="Justesen U.S."/>
        </authorList>
    </citation>
    <scope>NUCLEOTIDE SEQUENCE [LARGE SCALE GENOMIC DNA]</scope>
    <source>
        <strain evidence="1 2">910340</strain>
    </source>
</reference>
<dbReference type="AlphaFoldDB" id="A0A0J6C6C6"/>